<evidence type="ECO:0000313" key="6">
    <source>
        <dbReference type="Proteomes" id="UP000799750"/>
    </source>
</evidence>
<reference evidence="5" key="1">
    <citation type="journal article" date="2020" name="Stud. Mycol.">
        <title>101 Dothideomycetes genomes: a test case for predicting lifestyles and emergence of pathogens.</title>
        <authorList>
            <person name="Haridas S."/>
            <person name="Albert R."/>
            <person name="Binder M."/>
            <person name="Bloem J."/>
            <person name="Labutti K."/>
            <person name="Salamov A."/>
            <person name="Andreopoulos B."/>
            <person name="Baker S."/>
            <person name="Barry K."/>
            <person name="Bills G."/>
            <person name="Bluhm B."/>
            <person name="Cannon C."/>
            <person name="Castanera R."/>
            <person name="Culley D."/>
            <person name="Daum C."/>
            <person name="Ezra D."/>
            <person name="Gonzalez J."/>
            <person name="Henrissat B."/>
            <person name="Kuo A."/>
            <person name="Liang C."/>
            <person name="Lipzen A."/>
            <person name="Lutzoni F."/>
            <person name="Magnuson J."/>
            <person name="Mondo S."/>
            <person name="Nolan M."/>
            <person name="Ohm R."/>
            <person name="Pangilinan J."/>
            <person name="Park H.-J."/>
            <person name="Ramirez L."/>
            <person name="Alfaro M."/>
            <person name="Sun H."/>
            <person name="Tritt A."/>
            <person name="Yoshinaga Y."/>
            <person name="Zwiers L.-H."/>
            <person name="Turgeon B."/>
            <person name="Goodwin S."/>
            <person name="Spatafora J."/>
            <person name="Crous P."/>
            <person name="Grigoriev I."/>
        </authorList>
    </citation>
    <scope>NUCLEOTIDE SEQUENCE</scope>
    <source>
        <strain evidence="5">CBS 269.34</strain>
    </source>
</reference>
<evidence type="ECO:0000313" key="5">
    <source>
        <dbReference type="EMBL" id="KAF2496260.1"/>
    </source>
</evidence>
<evidence type="ECO:0000259" key="4">
    <source>
        <dbReference type="PROSITE" id="PS50118"/>
    </source>
</evidence>
<dbReference type="PANTHER" id="PTHR48112">
    <property type="entry name" value="HIGH MOBILITY GROUP PROTEIN DSP1"/>
    <property type="match status" value="1"/>
</dbReference>
<name>A0A6A6QWM6_9PEZI</name>
<dbReference type="PROSITE" id="PS50118">
    <property type="entry name" value="HMG_BOX_2"/>
    <property type="match status" value="2"/>
</dbReference>
<feature type="domain" description="HMG box" evidence="4">
    <location>
        <begin position="163"/>
        <end position="228"/>
    </location>
</feature>
<organism evidence="5 6">
    <name type="scientific">Lophium mytilinum</name>
    <dbReference type="NCBI Taxonomy" id="390894"/>
    <lineage>
        <taxon>Eukaryota</taxon>
        <taxon>Fungi</taxon>
        <taxon>Dikarya</taxon>
        <taxon>Ascomycota</taxon>
        <taxon>Pezizomycotina</taxon>
        <taxon>Dothideomycetes</taxon>
        <taxon>Pleosporomycetidae</taxon>
        <taxon>Mytilinidiales</taxon>
        <taxon>Mytilinidiaceae</taxon>
        <taxon>Lophium</taxon>
    </lineage>
</organism>
<dbReference type="InterPro" id="IPR050342">
    <property type="entry name" value="HMGB"/>
</dbReference>
<feature type="DNA-binding region" description="HMG box" evidence="2">
    <location>
        <begin position="163"/>
        <end position="228"/>
    </location>
</feature>
<dbReference type="Pfam" id="PF00505">
    <property type="entry name" value="HMG_box"/>
    <property type="match status" value="2"/>
</dbReference>
<feature type="compositionally biased region" description="Basic residues" evidence="3">
    <location>
        <begin position="98"/>
        <end position="130"/>
    </location>
</feature>
<evidence type="ECO:0000256" key="3">
    <source>
        <dbReference type="SAM" id="MobiDB-lite"/>
    </source>
</evidence>
<keyword evidence="1 2" id="KW-0238">DNA-binding</keyword>
<dbReference type="GO" id="GO:0005634">
    <property type="term" value="C:nucleus"/>
    <property type="evidence" value="ECO:0007669"/>
    <property type="project" value="UniProtKB-UniRule"/>
</dbReference>
<feature type="DNA-binding region" description="HMG box" evidence="2">
    <location>
        <begin position="278"/>
        <end position="344"/>
    </location>
</feature>
<dbReference type="InterPro" id="IPR036910">
    <property type="entry name" value="HMG_box_dom_sf"/>
</dbReference>
<feature type="domain" description="HMG box" evidence="4">
    <location>
        <begin position="278"/>
        <end position="344"/>
    </location>
</feature>
<dbReference type="AlphaFoldDB" id="A0A6A6QWM6"/>
<dbReference type="PANTHER" id="PTHR48112:SF22">
    <property type="entry name" value="MITOCHONDRIAL TRANSCRIPTION FACTOR A, ISOFORM B"/>
    <property type="match status" value="1"/>
</dbReference>
<sequence>MLARGVLCRLAADVPKTSTHDLARISRVLHRAINARSASSIASIGGLSHAYKLAYALSRRSYATAAATAKKPTKTVKKVTVKETVTKKPAAKKTAVKKTAAKKKTATKKKAAPTKKRAAKKAAPKRKPAKRALTEAGKARKELAEQRARHNELKEAALMTLPKKLPISAWMVYVSEIQEKGKGKSPATEIMKQGGAQFKALTPAEREHYNHLANQNKAANEAAYKEWVLSHTPEQIRLANNARRQLRAQYTKLKNAGNVKSSRVYPKDTGPIKDERRVKRPQNAYMLFNKERRDSGEMKGISVPDSSRLITSEYKALSASEKKKYEDLALAAKKQYAADFAATYGHKSQAAVA</sequence>
<evidence type="ECO:0000256" key="2">
    <source>
        <dbReference type="PROSITE-ProRule" id="PRU00267"/>
    </source>
</evidence>
<dbReference type="SUPFAM" id="SSF47095">
    <property type="entry name" value="HMG-box"/>
    <property type="match status" value="2"/>
</dbReference>
<feature type="region of interest" description="Disordered" evidence="3">
    <location>
        <begin position="98"/>
        <end position="137"/>
    </location>
</feature>
<accession>A0A6A6QWM6</accession>
<protein>
    <recommendedName>
        <fullName evidence="4">HMG box domain-containing protein</fullName>
    </recommendedName>
</protein>
<dbReference type="GO" id="GO:0003677">
    <property type="term" value="F:DNA binding"/>
    <property type="evidence" value="ECO:0007669"/>
    <property type="project" value="UniProtKB-UniRule"/>
</dbReference>
<dbReference type="Gene3D" id="1.10.30.10">
    <property type="entry name" value="High mobility group box domain"/>
    <property type="match status" value="2"/>
</dbReference>
<gene>
    <name evidence="5" type="ORF">BU16DRAFT_538827</name>
</gene>
<dbReference type="EMBL" id="MU004188">
    <property type="protein sequence ID" value="KAF2496260.1"/>
    <property type="molecule type" value="Genomic_DNA"/>
</dbReference>
<keyword evidence="6" id="KW-1185">Reference proteome</keyword>
<dbReference type="SMART" id="SM00398">
    <property type="entry name" value="HMG"/>
    <property type="match status" value="2"/>
</dbReference>
<proteinExistence type="predicted"/>
<evidence type="ECO:0000256" key="1">
    <source>
        <dbReference type="ARBA" id="ARBA00023125"/>
    </source>
</evidence>
<keyword evidence="2" id="KW-0539">Nucleus</keyword>
<dbReference type="Proteomes" id="UP000799750">
    <property type="component" value="Unassembled WGS sequence"/>
</dbReference>
<dbReference type="CDD" id="cd00084">
    <property type="entry name" value="HMG-box_SF"/>
    <property type="match status" value="1"/>
</dbReference>
<dbReference type="OrthoDB" id="1919336at2759"/>
<dbReference type="InterPro" id="IPR009071">
    <property type="entry name" value="HMG_box_dom"/>
</dbReference>